<evidence type="ECO:0000313" key="2">
    <source>
        <dbReference type="Proteomes" id="UP001500556"/>
    </source>
</evidence>
<accession>A0ABP8XLZ0</accession>
<evidence type="ECO:0000313" key="1">
    <source>
        <dbReference type="EMBL" id="GAA4711023.1"/>
    </source>
</evidence>
<sequence>MSHRVVGVIGASGGVGTSTLAVALALRATPAVGAVTCVDLVLQGGGLDVTACVEHLPGLRWPDLAGARGRLDGADLLAALPAEGPVRVLAAGSRGDWQAEGDGRVQGDGWVQGDRGLPGTGAGVPPDAVVVDCVAALSTVCSLTVLDLGTSSRWASLCTDVVLVSGSSARQLADAGACASALRRAGGPAVSLVLRSARREVVAPEEVAAHLDLPLAAVLRDDARAVADADRGLAPGVRSGGAASSTADRVLRDCGLLGVPA</sequence>
<keyword evidence="2" id="KW-1185">Reference proteome</keyword>
<evidence type="ECO:0008006" key="3">
    <source>
        <dbReference type="Google" id="ProtNLM"/>
    </source>
</evidence>
<proteinExistence type="predicted"/>
<dbReference type="RefSeq" id="WP_345500783.1">
    <property type="nucleotide sequence ID" value="NZ_BAABLO010000001.1"/>
</dbReference>
<name>A0ABP8XLZ0_9MICO</name>
<reference evidence="2" key="1">
    <citation type="journal article" date="2019" name="Int. J. Syst. Evol. Microbiol.">
        <title>The Global Catalogue of Microorganisms (GCM) 10K type strain sequencing project: providing services to taxonomists for standard genome sequencing and annotation.</title>
        <authorList>
            <consortium name="The Broad Institute Genomics Platform"/>
            <consortium name="The Broad Institute Genome Sequencing Center for Infectious Disease"/>
            <person name="Wu L."/>
            <person name="Ma J."/>
        </authorList>
    </citation>
    <scope>NUCLEOTIDE SEQUENCE [LARGE SCALE GENOMIC DNA]</scope>
    <source>
        <strain evidence="2">JCM 18961</strain>
    </source>
</reference>
<dbReference type="Proteomes" id="UP001500556">
    <property type="component" value="Unassembled WGS sequence"/>
</dbReference>
<gene>
    <name evidence="1" type="ORF">GCM10025782_03870</name>
</gene>
<comment type="caution">
    <text evidence="1">The sequence shown here is derived from an EMBL/GenBank/DDBJ whole genome shotgun (WGS) entry which is preliminary data.</text>
</comment>
<dbReference type="EMBL" id="BAABLO010000001">
    <property type="protein sequence ID" value="GAA4711023.1"/>
    <property type="molecule type" value="Genomic_DNA"/>
</dbReference>
<dbReference type="SUPFAM" id="SSF52540">
    <property type="entry name" value="P-loop containing nucleoside triphosphate hydrolases"/>
    <property type="match status" value="1"/>
</dbReference>
<dbReference type="InterPro" id="IPR027417">
    <property type="entry name" value="P-loop_NTPase"/>
</dbReference>
<protein>
    <recommendedName>
        <fullName evidence="3">Pilus assembly protein FlpE</fullName>
    </recommendedName>
</protein>
<organism evidence="1 2">
    <name type="scientific">Pedococcus ginsenosidimutans</name>
    <dbReference type="NCBI Taxonomy" id="490570"/>
    <lineage>
        <taxon>Bacteria</taxon>
        <taxon>Bacillati</taxon>
        <taxon>Actinomycetota</taxon>
        <taxon>Actinomycetes</taxon>
        <taxon>Micrococcales</taxon>
        <taxon>Intrasporangiaceae</taxon>
        <taxon>Pedococcus</taxon>
    </lineage>
</organism>
<dbReference type="Gene3D" id="3.40.50.300">
    <property type="entry name" value="P-loop containing nucleotide triphosphate hydrolases"/>
    <property type="match status" value="1"/>
</dbReference>